<name>A0A022L0Q7_9MICO</name>
<evidence type="ECO:0000256" key="1">
    <source>
        <dbReference type="SAM" id="Phobius"/>
    </source>
</evidence>
<dbReference type="EMBL" id="AORC01000003">
    <property type="protein sequence ID" value="EYT50710.1"/>
    <property type="molecule type" value="Genomic_DNA"/>
</dbReference>
<accession>A0A022L0Q7</accession>
<feature type="transmembrane region" description="Helical" evidence="1">
    <location>
        <begin position="6"/>
        <end position="30"/>
    </location>
</feature>
<protein>
    <recommendedName>
        <fullName evidence="4">DUF1772 domain-containing protein</fullName>
    </recommendedName>
</protein>
<dbReference type="RefSeq" id="WP_017822225.1">
    <property type="nucleotide sequence ID" value="NZ_AORC01000003.1"/>
</dbReference>
<gene>
    <name evidence="2" type="ORF">D641_0102540</name>
</gene>
<comment type="caution">
    <text evidence="2">The sequence shown here is derived from an EMBL/GenBank/DDBJ whole genome shotgun (WGS) entry which is preliminary data.</text>
</comment>
<feature type="transmembrane region" description="Helical" evidence="1">
    <location>
        <begin position="51"/>
        <end position="71"/>
    </location>
</feature>
<keyword evidence="3" id="KW-1185">Reference proteome</keyword>
<dbReference type="Pfam" id="PF08592">
    <property type="entry name" value="Anthrone_oxy"/>
    <property type="match status" value="1"/>
</dbReference>
<feature type="transmembrane region" description="Helical" evidence="1">
    <location>
        <begin position="122"/>
        <end position="146"/>
    </location>
</feature>
<dbReference type="AlphaFoldDB" id="A0A022L0Q7"/>
<dbReference type="HOGENOM" id="CLU_111152_1_3_11"/>
<dbReference type="OrthoDB" id="4412667at2"/>
<keyword evidence="1" id="KW-0812">Transmembrane</keyword>
<keyword evidence="1" id="KW-0472">Membrane</keyword>
<dbReference type="STRING" id="1249481.D641_0102540"/>
<dbReference type="Proteomes" id="UP000019754">
    <property type="component" value="Unassembled WGS sequence"/>
</dbReference>
<organism evidence="2 3">
    <name type="scientific">Brachybacterium muris UCD-AY4</name>
    <dbReference type="NCBI Taxonomy" id="1249481"/>
    <lineage>
        <taxon>Bacteria</taxon>
        <taxon>Bacillati</taxon>
        <taxon>Actinomycetota</taxon>
        <taxon>Actinomycetes</taxon>
        <taxon>Micrococcales</taxon>
        <taxon>Dermabacteraceae</taxon>
        <taxon>Brachybacterium</taxon>
    </lineage>
</organism>
<feature type="transmembrane region" description="Helical" evidence="1">
    <location>
        <begin position="77"/>
        <end position="101"/>
    </location>
</feature>
<dbReference type="InterPro" id="IPR013901">
    <property type="entry name" value="Anthrone_oxy"/>
</dbReference>
<keyword evidence="1" id="KW-1133">Transmembrane helix</keyword>
<evidence type="ECO:0000313" key="3">
    <source>
        <dbReference type="Proteomes" id="UP000019754"/>
    </source>
</evidence>
<sequence>MNLTLLATLLITGFVGCAEFASATLMHPVIRRLPIEEQMTMEKGLLRTFGRVMPLLMTAAPILAVMGAVAYGSGWLVSAAVVLAVALVVTILGNVPINLWTSRLRGTEVPEQFRAKRRHWDIYQVVRGSLQLLGFALTCAAVSQLIPTTT</sequence>
<evidence type="ECO:0008006" key="4">
    <source>
        <dbReference type="Google" id="ProtNLM"/>
    </source>
</evidence>
<reference evidence="2 3" key="1">
    <citation type="journal article" date="2013" name="Genome Announc.">
        <title>Draft genome sequence of an Actinobacterium, Brachybacterium muris strain UCD-AY4.</title>
        <authorList>
            <person name="Lo J.R."/>
            <person name="Lang J.M."/>
            <person name="Darling A.E."/>
            <person name="Eisen J.A."/>
            <person name="Coil D.A."/>
        </authorList>
    </citation>
    <scope>NUCLEOTIDE SEQUENCE [LARGE SCALE GENOMIC DNA]</scope>
    <source>
        <strain evidence="2 3">UCD-AY4</strain>
    </source>
</reference>
<evidence type="ECO:0000313" key="2">
    <source>
        <dbReference type="EMBL" id="EYT50710.1"/>
    </source>
</evidence>
<proteinExistence type="predicted"/>